<organism evidence="1 2">
    <name type="scientific">Cognatishimia coralii</name>
    <dbReference type="NCBI Taxonomy" id="3083254"/>
    <lineage>
        <taxon>Bacteria</taxon>
        <taxon>Pseudomonadati</taxon>
        <taxon>Pseudomonadota</taxon>
        <taxon>Alphaproteobacteria</taxon>
        <taxon>Rhodobacterales</taxon>
        <taxon>Paracoccaceae</taxon>
        <taxon>Cognatishimia</taxon>
    </lineage>
</organism>
<reference evidence="1 2" key="1">
    <citation type="submission" date="2024-03" db="EMBL/GenBank/DDBJ databases">
        <title>Cognatishimia coralii sp. nov., a marine bacterium isolated from coral surrounding seawater.</title>
        <authorList>
            <person name="Liu X."/>
            <person name="Liu S."/>
            <person name="Sun H."/>
            <person name="Zhang Y."/>
        </authorList>
    </citation>
    <scope>NUCLEOTIDE SEQUENCE [LARGE SCALE GENOMIC DNA]</scope>
    <source>
        <strain evidence="1 2">D5M38</strain>
    </source>
</reference>
<accession>A0ABU8QK23</accession>
<dbReference type="RefSeq" id="WP_274576808.1">
    <property type="nucleotide sequence ID" value="NZ_JBBGAZ010000012.1"/>
</dbReference>
<keyword evidence="2" id="KW-1185">Reference proteome</keyword>
<name>A0ABU8QK23_9RHOB</name>
<evidence type="ECO:0000313" key="2">
    <source>
        <dbReference type="Proteomes" id="UP001368270"/>
    </source>
</evidence>
<dbReference type="EMBL" id="JBBGAZ010000012">
    <property type="protein sequence ID" value="MEJ5219774.1"/>
    <property type="molecule type" value="Genomic_DNA"/>
</dbReference>
<dbReference type="Proteomes" id="UP001368270">
    <property type="component" value="Unassembled WGS sequence"/>
</dbReference>
<sequence length="123" mass="12956">MAASRNPLATAEYFEHVWCASVQAGADGIVRVVLGDVHLGLMSRPTAAARYGKACIDGIPDDDVAYLGFRIQVASIRTLRECLDDAGFPVAGSTAGAVWLAPSQAHGCLVEFQEDTGFSEGAR</sequence>
<evidence type="ECO:0000313" key="1">
    <source>
        <dbReference type="EMBL" id="MEJ5219774.1"/>
    </source>
</evidence>
<protein>
    <recommendedName>
        <fullName evidence="3">VOC domain-containing protein</fullName>
    </recommendedName>
</protein>
<comment type="caution">
    <text evidence="1">The sequence shown here is derived from an EMBL/GenBank/DDBJ whole genome shotgun (WGS) entry which is preliminary data.</text>
</comment>
<evidence type="ECO:0008006" key="3">
    <source>
        <dbReference type="Google" id="ProtNLM"/>
    </source>
</evidence>
<gene>
    <name evidence="1" type="ORF">WG622_16070</name>
</gene>
<proteinExistence type="predicted"/>